<dbReference type="Gene3D" id="1.10.10.2910">
    <property type="match status" value="1"/>
</dbReference>
<keyword evidence="4" id="KW-1185">Reference proteome</keyword>
<name>A0ABX0TT70_9SPHN</name>
<comment type="caution">
    <text evidence="3">The sequence shown here is derived from an EMBL/GenBank/DDBJ whole genome shotgun (WGS) entry which is preliminary data.</text>
</comment>
<dbReference type="PANTHER" id="PTHR43236:SF1">
    <property type="entry name" value="BLL7220 PROTEIN"/>
    <property type="match status" value="1"/>
</dbReference>
<dbReference type="PANTHER" id="PTHR43236">
    <property type="entry name" value="ANTITOXIN HIGA1"/>
    <property type="match status" value="1"/>
</dbReference>
<accession>A0ABX0TT70</accession>
<evidence type="ECO:0000313" key="4">
    <source>
        <dbReference type="Proteomes" id="UP000727456"/>
    </source>
</evidence>
<gene>
    <name evidence="3" type="ORF">FHS31_002330</name>
</gene>
<dbReference type="InterPro" id="IPR010359">
    <property type="entry name" value="IrrE_HExxH"/>
</dbReference>
<dbReference type="Gene3D" id="1.10.260.40">
    <property type="entry name" value="lambda repressor-like DNA-binding domains"/>
    <property type="match status" value="1"/>
</dbReference>
<dbReference type="EMBL" id="JAAOZC010000005">
    <property type="protein sequence ID" value="NIJ08709.1"/>
    <property type="molecule type" value="Genomic_DNA"/>
</dbReference>
<reference evidence="3 4" key="1">
    <citation type="submission" date="2020-03" db="EMBL/GenBank/DDBJ databases">
        <title>Genomic Encyclopedia of Type Strains, Phase III (KMG-III): the genomes of soil and plant-associated and newly described type strains.</title>
        <authorList>
            <person name="Whitman W."/>
        </authorList>
    </citation>
    <scope>NUCLEOTIDE SEQUENCE [LARGE SCALE GENOMIC DNA]</scope>
    <source>
        <strain evidence="3 4">CECT 8804</strain>
    </source>
</reference>
<dbReference type="PROSITE" id="PS50943">
    <property type="entry name" value="HTH_CROC1"/>
    <property type="match status" value="1"/>
</dbReference>
<dbReference type="InterPro" id="IPR001387">
    <property type="entry name" value="Cro/C1-type_HTH"/>
</dbReference>
<dbReference type="InterPro" id="IPR052345">
    <property type="entry name" value="Rad_response_metalloprotease"/>
</dbReference>
<comment type="similarity">
    <text evidence="1">Belongs to the short-chain fatty acyl-CoA assimilation regulator (ScfR) family.</text>
</comment>
<proteinExistence type="inferred from homology"/>
<organism evidence="3 4">
    <name type="scientific">Sphingomonas vulcanisoli</name>
    <dbReference type="NCBI Taxonomy" id="1658060"/>
    <lineage>
        <taxon>Bacteria</taxon>
        <taxon>Pseudomonadati</taxon>
        <taxon>Pseudomonadota</taxon>
        <taxon>Alphaproteobacteria</taxon>
        <taxon>Sphingomonadales</taxon>
        <taxon>Sphingomonadaceae</taxon>
        <taxon>Sphingomonas</taxon>
    </lineage>
</organism>
<evidence type="ECO:0000256" key="1">
    <source>
        <dbReference type="ARBA" id="ARBA00007227"/>
    </source>
</evidence>
<dbReference type="SUPFAM" id="SSF47413">
    <property type="entry name" value="lambda repressor-like DNA-binding domains"/>
    <property type="match status" value="1"/>
</dbReference>
<dbReference type="Pfam" id="PF06114">
    <property type="entry name" value="Peptidase_M78"/>
    <property type="match status" value="1"/>
</dbReference>
<protein>
    <submittedName>
        <fullName evidence="3">Zn-dependent peptidase ImmA (M78 family)</fullName>
    </submittedName>
</protein>
<dbReference type="SMART" id="SM00530">
    <property type="entry name" value="HTH_XRE"/>
    <property type="match status" value="1"/>
</dbReference>
<feature type="domain" description="HTH cro/C1-type" evidence="2">
    <location>
        <begin position="24"/>
        <end position="78"/>
    </location>
</feature>
<evidence type="ECO:0000313" key="3">
    <source>
        <dbReference type="EMBL" id="NIJ08709.1"/>
    </source>
</evidence>
<sequence length="385" mass="42163">MAMKGNIPGGDPVDGARAFHGDKLRLARLLAGLSLDELGGSVATSRQFVHQLETGAKDPTDEMRDALAAALTVTPAFFSTPAVNPVREEDCHFRRLASAPRGLVAQAVARGTAVEALVNGLEALVRLPDVNFPEFARPEGSDAIERVAEDARLHWGLGLDGPITNMTRVLENAGAVVVQFDDLTDRIDALSMARRRPIVVRSTAKAAGARLRFDLAHEAAHLVMHQGVITGDSVTEGEAHRFAGAFLIPRIAFAREFPRTRRMLDWNALFAMKLRWKVSVRAIARRAFDLGLIDAAQYRTANIQLVKTGQAKTERYDDHIAIEEPELLNSAIAWLMKREGIGLHRLLSDLGMAPELFTRLTGQRIPHLPENVVSFPTTGTMRPQS</sequence>
<dbReference type="InterPro" id="IPR010982">
    <property type="entry name" value="Lambda_DNA-bd_dom_sf"/>
</dbReference>
<dbReference type="Proteomes" id="UP000727456">
    <property type="component" value="Unassembled WGS sequence"/>
</dbReference>
<evidence type="ECO:0000259" key="2">
    <source>
        <dbReference type="PROSITE" id="PS50943"/>
    </source>
</evidence>